<dbReference type="PROSITE" id="PS01231">
    <property type="entry name" value="TRMA_2"/>
    <property type="match status" value="1"/>
</dbReference>
<feature type="domain" description="TRAM" evidence="12">
    <location>
        <begin position="14"/>
        <end position="72"/>
    </location>
</feature>
<feature type="active site" description="Nucleophile" evidence="9 10">
    <location>
        <position position="402"/>
    </location>
</feature>
<dbReference type="PROSITE" id="PS51687">
    <property type="entry name" value="SAM_MT_RNA_M5U"/>
    <property type="match status" value="1"/>
</dbReference>
<dbReference type="CDD" id="cd02440">
    <property type="entry name" value="AdoMet_MTases"/>
    <property type="match status" value="1"/>
</dbReference>
<dbReference type="InterPro" id="IPR002792">
    <property type="entry name" value="TRAM_dom"/>
</dbReference>
<name>A0ABU1W0Z1_9GAMM</name>
<dbReference type="EC" id="2.1.1.190" evidence="9"/>
<feature type="binding site" evidence="9 10">
    <location>
        <position position="376"/>
    </location>
    <ligand>
        <name>S-adenosyl-L-methionine</name>
        <dbReference type="ChEBI" id="CHEBI:59789"/>
    </ligand>
</feature>
<dbReference type="InterPro" id="IPR030390">
    <property type="entry name" value="MeTrfase_TrmA_AS"/>
</dbReference>
<feature type="binding site" evidence="9">
    <location>
        <position position="94"/>
    </location>
    <ligand>
        <name>[4Fe-4S] cluster</name>
        <dbReference type="ChEBI" id="CHEBI:49883"/>
    </ligand>
</feature>
<evidence type="ECO:0000256" key="9">
    <source>
        <dbReference type="HAMAP-Rule" id="MF_01010"/>
    </source>
</evidence>
<dbReference type="SUPFAM" id="SSF53335">
    <property type="entry name" value="S-adenosyl-L-methionine-dependent methyltransferases"/>
    <property type="match status" value="1"/>
</dbReference>
<dbReference type="EMBL" id="JAVDWR010000008">
    <property type="protein sequence ID" value="MDR7121592.1"/>
    <property type="molecule type" value="Genomic_DNA"/>
</dbReference>
<feature type="binding site" evidence="9">
    <location>
        <position position="91"/>
    </location>
    <ligand>
        <name>[4Fe-4S] cluster</name>
        <dbReference type="ChEBI" id="CHEBI:49883"/>
    </ligand>
</feature>
<keyword evidence="5 9" id="KW-0949">S-adenosyl-L-methionine</keyword>
<evidence type="ECO:0000256" key="10">
    <source>
        <dbReference type="PROSITE-ProRule" id="PRU01024"/>
    </source>
</evidence>
<evidence type="ECO:0000256" key="2">
    <source>
        <dbReference type="ARBA" id="ARBA00022552"/>
    </source>
</evidence>
<keyword evidence="3 9" id="KW-0489">Methyltransferase</keyword>
<dbReference type="PANTHER" id="PTHR11061:SF49">
    <property type="entry name" value="23S RRNA (URACIL(1939)-C(5))-METHYLTRANSFERASE RLMD"/>
    <property type="match status" value="1"/>
</dbReference>
<keyword evidence="7 9" id="KW-0408">Iron</keyword>
<proteinExistence type="inferred from homology"/>
<dbReference type="PANTHER" id="PTHR11061">
    <property type="entry name" value="RNA M5U METHYLTRANSFERASE"/>
    <property type="match status" value="1"/>
</dbReference>
<keyword evidence="14" id="KW-1185">Reference proteome</keyword>
<comment type="similarity">
    <text evidence="9">Belongs to the class I-like SAM-binding methyltransferase superfamily. RNA M5U methyltransferase family. RlmD subfamily.</text>
</comment>
<keyword evidence="2 9" id="KW-0698">rRNA processing</keyword>
<evidence type="ECO:0000256" key="1">
    <source>
        <dbReference type="ARBA" id="ARBA00022485"/>
    </source>
</evidence>
<evidence type="ECO:0000313" key="14">
    <source>
        <dbReference type="Proteomes" id="UP001257909"/>
    </source>
</evidence>
<dbReference type="NCBIfam" id="NF009639">
    <property type="entry name" value="PRK13168.1"/>
    <property type="match status" value="1"/>
</dbReference>
<keyword evidence="6 9" id="KW-0479">Metal-binding</keyword>
<sequence length="446" mass="49890">MVKIYQAAKGTRDKPQQLKQIEIQIERLDHEAQGIGFEQKRIVFVSGALPGERVKVQLTEQKDKSAKAKVVKVLQASPLRQAPPCKHFADCGGCQLQYLSVEHQLELKQQGVDQLIRHQTGLTSLPWQAPLKSQGQGYRRKARIGVWFDKKTQQFTVGFRKANDKVITSIEHCLVLSPALAPVFSVLQQQLPRLQQGSAITHVEALDADGQVYLIVRHIRPLAESDQQALIQAWPEAIWIGEAEPELYQYWQVGTAEPCYELPALGLKLNFSAADFIQVNQGINQQMVQQALDWLNPQPQDQVLELYSGIGNFSLALAQRAKWVHALEGVTTMVQRAESNAVLNGLTNLSFSQADLHLPWPKADWNKPQYQKVLLDPARAGAVGAVEQIAALSPAQILYVSCNPVTFARDAKVLLACGYQLDKISVMDMFPQTSHLELMALFQRRK</sequence>
<keyword evidence="4 9" id="KW-0808">Transferase</keyword>
<feature type="active site" evidence="11">
    <location>
        <position position="402"/>
    </location>
</feature>
<dbReference type="RefSeq" id="WP_310279015.1">
    <property type="nucleotide sequence ID" value="NZ_JAVDWR010000008.1"/>
</dbReference>
<comment type="caution">
    <text evidence="13">The sequence shown here is derived from an EMBL/GenBank/DDBJ whole genome shotgun (WGS) entry which is preliminary data.</text>
</comment>
<dbReference type="GO" id="GO:0032259">
    <property type="term" value="P:methylation"/>
    <property type="evidence" value="ECO:0007669"/>
    <property type="project" value="UniProtKB-KW"/>
</dbReference>
<evidence type="ECO:0000256" key="5">
    <source>
        <dbReference type="ARBA" id="ARBA00022691"/>
    </source>
</evidence>
<protein>
    <recommendedName>
        <fullName evidence="9">23S rRNA (uracil(1939)-C(5))-methyltransferase RlmD</fullName>
        <ecNumber evidence="9">2.1.1.190</ecNumber>
    </recommendedName>
    <alternativeName>
        <fullName evidence="9">23S rRNA(m5U1939)-methyltransferase</fullName>
    </alternativeName>
</protein>
<dbReference type="PROSITE" id="PS50926">
    <property type="entry name" value="TRAM"/>
    <property type="match status" value="1"/>
</dbReference>
<accession>A0ABU1W0Z1</accession>
<dbReference type="Gene3D" id="2.40.50.1070">
    <property type="match status" value="1"/>
</dbReference>
<dbReference type="Proteomes" id="UP001257909">
    <property type="component" value="Unassembled WGS sequence"/>
</dbReference>
<evidence type="ECO:0000256" key="3">
    <source>
        <dbReference type="ARBA" id="ARBA00022603"/>
    </source>
</evidence>
<dbReference type="InterPro" id="IPR012340">
    <property type="entry name" value="NA-bd_OB-fold"/>
</dbReference>
<keyword evidence="1 9" id="KW-0004">4Fe-4S</keyword>
<gene>
    <name evidence="9" type="primary">rlmD</name>
    <name evidence="13" type="ORF">J2W69_002549</name>
</gene>
<dbReference type="Gene3D" id="2.40.50.140">
    <property type="entry name" value="Nucleic acid-binding proteins"/>
    <property type="match status" value="1"/>
</dbReference>
<evidence type="ECO:0000256" key="4">
    <source>
        <dbReference type="ARBA" id="ARBA00022679"/>
    </source>
</evidence>
<comment type="function">
    <text evidence="9">Catalyzes the formation of 5-methyl-uridine at position 1939 (m5U1939) in 23S rRNA.</text>
</comment>
<comment type="catalytic activity">
    <reaction evidence="9">
        <text>uridine(1939) in 23S rRNA + S-adenosyl-L-methionine = 5-methyluridine(1939) in 23S rRNA + S-adenosyl-L-homocysteine + H(+)</text>
        <dbReference type="Rhea" id="RHEA:42908"/>
        <dbReference type="Rhea" id="RHEA-COMP:10278"/>
        <dbReference type="Rhea" id="RHEA-COMP:10279"/>
        <dbReference type="ChEBI" id="CHEBI:15378"/>
        <dbReference type="ChEBI" id="CHEBI:57856"/>
        <dbReference type="ChEBI" id="CHEBI:59789"/>
        <dbReference type="ChEBI" id="CHEBI:65315"/>
        <dbReference type="ChEBI" id="CHEBI:74447"/>
        <dbReference type="EC" id="2.1.1.190"/>
    </reaction>
</comment>
<comment type="caution">
    <text evidence="9">Lacks conserved residue(s) required for the propagation of feature annotation.</text>
</comment>
<dbReference type="Gene3D" id="3.40.50.150">
    <property type="entry name" value="Vaccinia Virus protein VP39"/>
    <property type="match status" value="1"/>
</dbReference>
<feature type="binding site" evidence="9">
    <location>
        <position position="173"/>
    </location>
    <ligand>
        <name>[4Fe-4S] cluster</name>
        <dbReference type="ChEBI" id="CHEBI:49883"/>
    </ligand>
</feature>
<dbReference type="InterPro" id="IPR010280">
    <property type="entry name" value="U5_MeTrfase_fam"/>
</dbReference>
<feature type="binding site" evidence="9">
    <location>
        <position position="355"/>
    </location>
    <ligand>
        <name>S-adenosyl-L-methionine</name>
        <dbReference type="ChEBI" id="CHEBI:59789"/>
    </ligand>
</feature>
<evidence type="ECO:0000256" key="7">
    <source>
        <dbReference type="ARBA" id="ARBA00023004"/>
    </source>
</evidence>
<feature type="binding site" evidence="9">
    <location>
        <position position="312"/>
    </location>
    <ligand>
        <name>S-adenosyl-L-methionine</name>
        <dbReference type="ChEBI" id="CHEBI:59789"/>
    </ligand>
</feature>
<dbReference type="NCBIfam" id="TIGR00479">
    <property type="entry name" value="rumA"/>
    <property type="match status" value="1"/>
</dbReference>
<dbReference type="GO" id="GO:0008168">
    <property type="term" value="F:methyltransferase activity"/>
    <property type="evidence" value="ECO:0007669"/>
    <property type="project" value="UniProtKB-KW"/>
</dbReference>
<dbReference type="InterPro" id="IPR030391">
    <property type="entry name" value="MeTrfase_TrmA_CS"/>
</dbReference>
<dbReference type="SUPFAM" id="SSF50249">
    <property type="entry name" value="Nucleic acid-binding proteins"/>
    <property type="match status" value="1"/>
</dbReference>
<dbReference type="HAMAP" id="MF_01010">
    <property type="entry name" value="23SrRNA_methyltr_RlmD"/>
    <property type="match status" value="1"/>
</dbReference>
<evidence type="ECO:0000256" key="8">
    <source>
        <dbReference type="ARBA" id="ARBA00023014"/>
    </source>
</evidence>
<keyword evidence="8 9" id="KW-0411">Iron-sulfur</keyword>
<reference evidence="13 14" key="1">
    <citation type="submission" date="2023-07" db="EMBL/GenBank/DDBJ databases">
        <title>Sorghum-associated microbial communities from plants grown in Nebraska, USA.</title>
        <authorList>
            <person name="Schachtman D."/>
        </authorList>
    </citation>
    <scope>NUCLEOTIDE SEQUENCE [LARGE SCALE GENOMIC DNA]</scope>
    <source>
        <strain evidence="13 14">4138</strain>
    </source>
</reference>
<feature type="binding site" evidence="9 10">
    <location>
        <position position="328"/>
    </location>
    <ligand>
        <name>S-adenosyl-L-methionine</name>
        <dbReference type="ChEBI" id="CHEBI:59789"/>
    </ligand>
</feature>
<evidence type="ECO:0000313" key="13">
    <source>
        <dbReference type="EMBL" id="MDR7121592.1"/>
    </source>
</evidence>
<dbReference type="PROSITE" id="PS01230">
    <property type="entry name" value="TRMA_1"/>
    <property type="match status" value="1"/>
</dbReference>
<dbReference type="InterPro" id="IPR029063">
    <property type="entry name" value="SAM-dependent_MTases_sf"/>
</dbReference>
<feature type="binding site" evidence="10">
    <location>
        <position position="307"/>
    </location>
    <ligand>
        <name>S-adenosyl-L-methionine</name>
        <dbReference type="ChEBI" id="CHEBI:59789"/>
    </ligand>
</feature>
<feature type="binding site" evidence="9 10">
    <location>
        <position position="278"/>
    </location>
    <ligand>
        <name>S-adenosyl-L-methionine</name>
        <dbReference type="ChEBI" id="CHEBI:59789"/>
    </ligand>
</feature>
<evidence type="ECO:0000259" key="12">
    <source>
        <dbReference type="PROSITE" id="PS50926"/>
    </source>
</evidence>
<evidence type="ECO:0000256" key="6">
    <source>
        <dbReference type="ARBA" id="ARBA00022723"/>
    </source>
</evidence>
<dbReference type="Pfam" id="PF05958">
    <property type="entry name" value="tRNA_U5-meth_tr"/>
    <property type="match status" value="2"/>
</dbReference>
<organism evidence="13 14">
    <name type="scientific">Rheinheimera soli</name>
    <dbReference type="NCBI Taxonomy" id="443616"/>
    <lineage>
        <taxon>Bacteria</taxon>
        <taxon>Pseudomonadati</taxon>
        <taxon>Pseudomonadota</taxon>
        <taxon>Gammaproteobacteria</taxon>
        <taxon>Chromatiales</taxon>
        <taxon>Chromatiaceae</taxon>
        <taxon>Rheinheimera</taxon>
    </lineage>
</organism>
<feature type="binding site" evidence="9">
    <location>
        <position position="85"/>
    </location>
    <ligand>
        <name>[4Fe-4S] cluster</name>
        <dbReference type="ChEBI" id="CHEBI:49883"/>
    </ligand>
</feature>
<dbReference type="Pfam" id="PF01938">
    <property type="entry name" value="TRAM"/>
    <property type="match status" value="1"/>
</dbReference>
<evidence type="ECO:0000256" key="11">
    <source>
        <dbReference type="PROSITE-ProRule" id="PRU10015"/>
    </source>
</evidence>
<dbReference type="InterPro" id="IPR001566">
    <property type="entry name" value="23S_rRNA_MeTrfase_RlmD"/>
</dbReference>